<comment type="caution">
    <text evidence="3">The sequence shown here is derived from an EMBL/GenBank/DDBJ whole genome shotgun (WGS) entry which is preliminary data.</text>
</comment>
<dbReference type="InterPro" id="IPR024498">
    <property type="entry name" value="DUF2786"/>
</dbReference>
<proteinExistence type="predicted"/>
<accession>A0A364VDE5</accession>
<organism evidence="3 4">
    <name type="scientific">Corynebacterium heidelbergense</name>
    <dbReference type="NCBI Taxonomy" id="2055947"/>
    <lineage>
        <taxon>Bacteria</taxon>
        <taxon>Bacillati</taxon>
        <taxon>Actinomycetota</taxon>
        <taxon>Actinomycetes</taxon>
        <taxon>Mycobacteriales</taxon>
        <taxon>Corynebacteriaceae</taxon>
        <taxon>Corynebacterium</taxon>
    </lineage>
</organism>
<dbReference type="EMBL" id="PHQP01000008">
    <property type="protein sequence ID" value="RAV34663.1"/>
    <property type="molecule type" value="Genomic_DNA"/>
</dbReference>
<dbReference type="InterPro" id="IPR055592">
    <property type="entry name" value="DUF7168"/>
</dbReference>
<evidence type="ECO:0000259" key="2">
    <source>
        <dbReference type="Pfam" id="PF23771"/>
    </source>
</evidence>
<reference evidence="3 4" key="1">
    <citation type="journal article" date="2018" name="Syst. Appl. Microbiol.">
        <title>Corynebacterium heidelbergense sp. nov., isolated from the preen glands of Egyptian geese (Alopochen aegyptiacus).</title>
        <authorList>
            <person name="Braun M.S."/>
            <person name="Wang E."/>
            <person name="Zimmermann S."/>
            <person name="Wink M."/>
        </authorList>
    </citation>
    <scope>NUCLEOTIDE SEQUENCE [LARGE SCALE GENOMIC DNA]</scope>
    <source>
        <strain evidence="3 4">DSM 104638</strain>
    </source>
</reference>
<dbReference type="RefSeq" id="WP_112768838.1">
    <property type="nucleotide sequence ID" value="NZ_CP063191.1"/>
</dbReference>
<evidence type="ECO:0000313" key="4">
    <source>
        <dbReference type="Proteomes" id="UP000251047"/>
    </source>
</evidence>
<dbReference type="Proteomes" id="UP000251047">
    <property type="component" value="Unassembled WGS sequence"/>
</dbReference>
<evidence type="ECO:0000259" key="1">
    <source>
        <dbReference type="Pfam" id="PF10979"/>
    </source>
</evidence>
<protein>
    <submittedName>
        <fullName evidence="3">Uncharacterized protein</fullName>
    </submittedName>
</protein>
<dbReference type="OrthoDB" id="5145833at2"/>
<gene>
    <name evidence="3" type="ORF">CWC39_01930</name>
</gene>
<dbReference type="Pfam" id="PF23771">
    <property type="entry name" value="DUF7168"/>
    <property type="match status" value="1"/>
</dbReference>
<feature type="domain" description="DUF7168" evidence="2">
    <location>
        <begin position="70"/>
        <end position="179"/>
    </location>
</feature>
<evidence type="ECO:0000313" key="3">
    <source>
        <dbReference type="EMBL" id="RAV34663.1"/>
    </source>
</evidence>
<feature type="domain" description="DUF2786" evidence="1">
    <location>
        <begin position="6"/>
        <end position="43"/>
    </location>
</feature>
<sequence>MKLTQVQDKVEKLLRQAADREGTPEGDSFRDKAFELMAQYGVEASREAAEDKTSHTADQQVNFAGTYTDMQFELLNTLAHALHCQVVRLKLRRSTKVHQAFVFGRDHHIERVMMLHTLLSGHMIVGASKAPPTCGFAHTSPQTQKRSWMRGFIHSVGSRLEAIEMKHAPQFESQTSAARGVVALQDDRKQAYAAAREKFPGLKTDLSQGRPRTFDPFSYQAGVQAGAGMDLGQQRVQRGVRALGRGRAV</sequence>
<name>A0A364VDE5_9CORY</name>
<dbReference type="Pfam" id="PF10979">
    <property type="entry name" value="DUF2786"/>
    <property type="match status" value="1"/>
</dbReference>
<dbReference type="AlphaFoldDB" id="A0A364VDE5"/>